<feature type="compositionally biased region" description="Pro residues" evidence="1">
    <location>
        <begin position="350"/>
        <end position="365"/>
    </location>
</feature>
<evidence type="ECO:0000256" key="1">
    <source>
        <dbReference type="SAM" id="MobiDB-lite"/>
    </source>
</evidence>
<organism evidence="2 3">
    <name type="scientific">Phytophthora lilii</name>
    <dbReference type="NCBI Taxonomy" id="2077276"/>
    <lineage>
        <taxon>Eukaryota</taxon>
        <taxon>Sar</taxon>
        <taxon>Stramenopiles</taxon>
        <taxon>Oomycota</taxon>
        <taxon>Peronosporomycetes</taxon>
        <taxon>Peronosporales</taxon>
        <taxon>Peronosporaceae</taxon>
        <taxon>Phytophthora</taxon>
    </lineage>
</organism>
<feature type="region of interest" description="Disordered" evidence="1">
    <location>
        <begin position="25"/>
        <end position="46"/>
    </location>
</feature>
<accession>A0A9W6WPJ6</accession>
<feature type="compositionally biased region" description="Basic residues" evidence="1">
    <location>
        <begin position="36"/>
        <end position="46"/>
    </location>
</feature>
<keyword evidence="3" id="KW-1185">Reference proteome</keyword>
<feature type="region of interest" description="Disordered" evidence="1">
    <location>
        <begin position="413"/>
        <end position="434"/>
    </location>
</feature>
<dbReference type="Proteomes" id="UP001165083">
    <property type="component" value="Unassembled WGS sequence"/>
</dbReference>
<dbReference type="AlphaFoldDB" id="A0A9W6WPJ6"/>
<reference evidence="2" key="1">
    <citation type="submission" date="2023-04" db="EMBL/GenBank/DDBJ databases">
        <title>Phytophthora lilii NBRC 32176.</title>
        <authorList>
            <person name="Ichikawa N."/>
            <person name="Sato H."/>
            <person name="Tonouchi N."/>
        </authorList>
    </citation>
    <scope>NUCLEOTIDE SEQUENCE</scope>
    <source>
        <strain evidence="2">NBRC 32176</strain>
    </source>
</reference>
<evidence type="ECO:0000313" key="3">
    <source>
        <dbReference type="Proteomes" id="UP001165083"/>
    </source>
</evidence>
<feature type="region of interest" description="Disordered" evidence="1">
    <location>
        <begin position="227"/>
        <end position="268"/>
    </location>
</feature>
<feature type="region of interest" description="Disordered" evidence="1">
    <location>
        <begin position="477"/>
        <end position="498"/>
    </location>
</feature>
<comment type="caution">
    <text evidence="2">The sequence shown here is derived from an EMBL/GenBank/DDBJ whole genome shotgun (WGS) entry which is preliminary data.</text>
</comment>
<proteinExistence type="predicted"/>
<feature type="region of interest" description="Disordered" evidence="1">
    <location>
        <begin position="323"/>
        <end position="379"/>
    </location>
</feature>
<feature type="compositionally biased region" description="Low complexity" evidence="1">
    <location>
        <begin position="478"/>
        <end position="498"/>
    </location>
</feature>
<dbReference type="OrthoDB" id="168245at2759"/>
<gene>
    <name evidence="2" type="ORF">Plil01_000307900</name>
</gene>
<sequence>MLLPILTSGQHVLEGGDLSFQYDTQPIAPSSDRHASKLVRKRAKRRKQSSAAAVKISIYGSYAASRASSRTESRFGGSRFGGSRASASVRGTGLASKMPKMSLIYGLNSGGESLMNSSWIGSQQGSTDTASNNVSWLQGGGPNVKNSSPPASISGTARVAVDFVELQRRAGIERDLNTRDSLRRSHDEFNRKNDIRLKLRSLADPTVSLEKEEAMLAALGAKGQRFRLQHGRQGTRGKTPGIPPTNLSPLDGKRRGLTPSAPATDETTTFRTEDYEGLASDVVLFSKGGELVIGENCFVVEQKLRQELLLDLQTRGVVQPRIQLVTTPKPDEEITSGENSPSNPQQSRASPPPLRPPGALPPPKQELPSHGSAFGDQIGSFESSPSLALDLEAAPLAKGVILKLPDTAATRALASKTRNGAPKKVSKKAPISESVPNANLEKQLNAMIKAPEASKPALTMSHSDSVLQTNKALSTAASPLTSGSSTKSSQANNAAGAGSPVLPKHIVSITESSEVILKHILTWGLHAFSTTVRSTFRAYEYGLQPVRIDCRARHPPGLVCISTGTSMAGTVTPLKISSPFTRFVCVRSPAESKIRCEY</sequence>
<name>A0A9W6WPJ6_9STRA</name>
<dbReference type="EMBL" id="BSXW01000120">
    <property type="protein sequence ID" value="GMF12472.1"/>
    <property type="molecule type" value="Genomic_DNA"/>
</dbReference>
<feature type="region of interest" description="Disordered" evidence="1">
    <location>
        <begin position="72"/>
        <end position="92"/>
    </location>
</feature>
<evidence type="ECO:0000313" key="2">
    <source>
        <dbReference type="EMBL" id="GMF12472.1"/>
    </source>
</evidence>
<protein>
    <submittedName>
        <fullName evidence="2">Unnamed protein product</fullName>
    </submittedName>
</protein>